<keyword evidence="3" id="KW-0456">Lyase</keyword>
<organism evidence="3 4">
    <name type="scientific">Pedococcus badiiscoriae</name>
    <dbReference type="NCBI Taxonomy" id="642776"/>
    <lineage>
        <taxon>Bacteria</taxon>
        <taxon>Bacillati</taxon>
        <taxon>Actinomycetota</taxon>
        <taxon>Actinomycetes</taxon>
        <taxon>Micrococcales</taxon>
        <taxon>Intrasporangiaceae</taxon>
        <taxon>Pedococcus</taxon>
    </lineage>
</organism>
<dbReference type="InterPro" id="IPR013785">
    <property type="entry name" value="Aldolase_TIM"/>
</dbReference>
<dbReference type="GO" id="GO:0016052">
    <property type="term" value="P:carbohydrate catabolic process"/>
    <property type="evidence" value="ECO:0007669"/>
    <property type="project" value="TreeGrafter"/>
</dbReference>
<dbReference type="GO" id="GO:0005737">
    <property type="term" value="C:cytoplasm"/>
    <property type="evidence" value="ECO:0007669"/>
    <property type="project" value="InterPro"/>
</dbReference>
<dbReference type="SMART" id="SM01133">
    <property type="entry name" value="DeoC"/>
    <property type="match status" value="1"/>
</dbReference>
<comment type="caution">
    <text evidence="3">The sequence shown here is derived from an EMBL/GenBank/DDBJ whole genome shotgun (WGS) entry which is preliminary data.</text>
</comment>
<dbReference type="PANTHER" id="PTHR10889:SF1">
    <property type="entry name" value="DEOXYRIBOSE-PHOSPHATE ALDOLASE"/>
    <property type="match status" value="1"/>
</dbReference>
<dbReference type="GO" id="GO:0009264">
    <property type="term" value="P:deoxyribonucleotide catabolic process"/>
    <property type="evidence" value="ECO:0007669"/>
    <property type="project" value="InterPro"/>
</dbReference>
<evidence type="ECO:0000256" key="2">
    <source>
        <dbReference type="ARBA" id="ARBA00023270"/>
    </source>
</evidence>
<evidence type="ECO:0000313" key="4">
    <source>
        <dbReference type="Proteomes" id="UP000573599"/>
    </source>
</evidence>
<reference evidence="3 4" key="1">
    <citation type="submission" date="2020-07" db="EMBL/GenBank/DDBJ databases">
        <title>Sequencing the genomes of 1000 actinobacteria strains.</title>
        <authorList>
            <person name="Klenk H.-P."/>
        </authorList>
    </citation>
    <scope>NUCLEOTIDE SEQUENCE [LARGE SCALE GENOMIC DNA]</scope>
    <source>
        <strain evidence="3 4">DSM 23987</strain>
    </source>
</reference>
<dbReference type="RefSeq" id="WP_179421505.1">
    <property type="nucleotide sequence ID" value="NZ_JACCAB010000001.1"/>
</dbReference>
<name>A0A852WCV9_9MICO</name>
<dbReference type="PANTHER" id="PTHR10889">
    <property type="entry name" value="DEOXYRIBOSE-PHOSPHATE ALDOLASE"/>
    <property type="match status" value="1"/>
</dbReference>
<sequence length="251" mass="26313">MHADHVKPQLTVREVAGMLDLLVLGSAASSQDVADACRQAARAHLATVYCLPPMVNEAARHLDGAGVAVGTVVPGFEVTDDRSVSLSKAKVSLDGGASEIAVVVDNAWWRSNGDASLGQGINGLAELAAPYDAALKVVFLTAGLDETELVRGCQLAQEAGARILQGGSWFTSDRSTLAELQVMRAAAGPMVVVKGAGYIKSLDLLLLGYAHGLGRFNVQRVDKLLADAMHRSEGGDLRVPPAVDLHPHVHL</sequence>
<accession>A0A852WCV9</accession>
<keyword evidence="2" id="KW-0704">Schiff base</keyword>
<evidence type="ECO:0000256" key="1">
    <source>
        <dbReference type="ARBA" id="ARBA00022490"/>
    </source>
</evidence>
<dbReference type="GO" id="GO:0004139">
    <property type="term" value="F:deoxyribose-phosphate aldolase activity"/>
    <property type="evidence" value="ECO:0007669"/>
    <property type="project" value="UniProtKB-EC"/>
</dbReference>
<proteinExistence type="predicted"/>
<keyword evidence="4" id="KW-1185">Reference proteome</keyword>
<keyword evidence="1" id="KW-0963">Cytoplasm</keyword>
<dbReference type="Gene3D" id="3.20.20.70">
    <property type="entry name" value="Aldolase class I"/>
    <property type="match status" value="1"/>
</dbReference>
<gene>
    <name evidence="3" type="ORF">BJ986_001604</name>
</gene>
<dbReference type="EMBL" id="JACCAB010000001">
    <property type="protein sequence ID" value="NYG07117.1"/>
    <property type="molecule type" value="Genomic_DNA"/>
</dbReference>
<dbReference type="InterPro" id="IPR002915">
    <property type="entry name" value="DeoC/FbaB/LacD_aldolase"/>
</dbReference>
<protein>
    <submittedName>
        <fullName evidence="3">Deoxyribose-phosphate aldolase</fullName>
        <ecNumber evidence="3">4.1.2.4</ecNumber>
    </submittedName>
</protein>
<dbReference type="InterPro" id="IPR011343">
    <property type="entry name" value="DeoC"/>
</dbReference>
<dbReference type="SUPFAM" id="SSF51569">
    <property type="entry name" value="Aldolase"/>
    <property type="match status" value="1"/>
</dbReference>
<evidence type="ECO:0000313" key="3">
    <source>
        <dbReference type="EMBL" id="NYG07117.1"/>
    </source>
</evidence>
<dbReference type="EC" id="4.1.2.4" evidence="3"/>
<dbReference type="Proteomes" id="UP000573599">
    <property type="component" value="Unassembled WGS sequence"/>
</dbReference>
<dbReference type="AlphaFoldDB" id="A0A852WCV9"/>